<feature type="compositionally biased region" description="Polar residues" evidence="6">
    <location>
        <begin position="459"/>
        <end position="485"/>
    </location>
</feature>
<keyword evidence="4" id="KW-0156">Chromatin regulator</keyword>
<evidence type="ECO:0000256" key="3">
    <source>
        <dbReference type="ARBA" id="ARBA00022833"/>
    </source>
</evidence>
<dbReference type="PROSITE" id="PS01359">
    <property type="entry name" value="ZF_PHD_1"/>
    <property type="match status" value="1"/>
</dbReference>
<evidence type="ECO:0000256" key="4">
    <source>
        <dbReference type="ARBA" id="ARBA00022853"/>
    </source>
</evidence>
<evidence type="ECO:0000313" key="9">
    <source>
        <dbReference type="Proteomes" id="UP001345013"/>
    </source>
</evidence>
<feature type="region of interest" description="Disordered" evidence="6">
    <location>
        <begin position="1"/>
        <end position="33"/>
    </location>
</feature>
<comment type="caution">
    <text evidence="8">The sequence shown here is derived from an EMBL/GenBank/DDBJ whole genome shotgun (WGS) entry which is preliminary data.</text>
</comment>
<name>A0ABR0K6Y8_9EURO</name>
<feature type="region of interest" description="Disordered" evidence="6">
    <location>
        <begin position="141"/>
        <end position="213"/>
    </location>
</feature>
<dbReference type="InterPro" id="IPR013083">
    <property type="entry name" value="Znf_RING/FYVE/PHD"/>
</dbReference>
<dbReference type="Gene3D" id="3.30.40.10">
    <property type="entry name" value="Zinc/RING finger domain, C3HC4 (zinc finger)"/>
    <property type="match status" value="1"/>
</dbReference>
<dbReference type="PANTHER" id="PTHR46462:SF3">
    <property type="entry name" value="UPSET, ISOFORM A"/>
    <property type="match status" value="1"/>
</dbReference>
<dbReference type="Pfam" id="PF20826">
    <property type="entry name" value="PHD_5"/>
    <property type="match status" value="1"/>
</dbReference>
<reference evidence="8 9" key="1">
    <citation type="submission" date="2023-08" db="EMBL/GenBank/DDBJ databases">
        <title>Black Yeasts Isolated from many extreme environments.</title>
        <authorList>
            <person name="Coleine C."/>
            <person name="Stajich J.E."/>
            <person name="Selbmann L."/>
        </authorList>
    </citation>
    <scope>NUCLEOTIDE SEQUENCE [LARGE SCALE GENOMIC DNA]</scope>
    <source>
        <strain evidence="8 9">CCFEE 5885</strain>
    </source>
</reference>
<organism evidence="8 9">
    <name type="scientific">Lithohypha guttulata</name>
    <dbReference type="NCBI Taxonomy" id="1690604"/>
    <lineage>
        <taxon>Eukaryota</taxon>
        <taxon>Fungi</taxon>
        <taxon>Dikarya</taxon>
        <taxon>Ascomycota</taxon>
        <taxon>Pezizomycotina</taxon>
        <taxon>Eurotiomycetes</taxon>
        <taxon>Chaetothyriomycetidae</taxon>
        <taxon>Chaetothyriales</taxon>
        <taxon>Trichomeriaceae</taxon>
        <taxon>Lithohypha</taxon>
    </lineage>
</organism>
<proteinExistence type="predicted"/>
<dbReference type="InterPro" id="IPR019786">
    <property type="entry name" value="Zinc_finger_PHD-type_CS"/>
</dbReference>
<evidence type="ECO:0000313" key="8">
    <source>
        <dbReference type="EMBL" id="KAK5089511.1"/>
    </source>
</evidence>
<accession>A0ABR0K6Y8</accession>
<dbReference type="SMART" id="SM00249">
    <property type="entry name" value="PHD"/>
    <property type="match status" value="1"/>
</dbReference>
<dbReference type="InterPro" id="IPR019787">
    <property type="entry name" value="Znf_PHD-finger"/>
</dbReference>
<dbReference type="Proteomes" id="UP001345013">
    <property type="component" value="Unassembled WGS sequence"/>
</dbReference>
<feature type="region of interest" description="Disordered" evidence="6">
    <location>
        <begin position="251"/>
        <end position="281"/>
    </location>
</feature>
<evidence type="ECO:0000259" key="7">
    <source>
        <dbReference type="PROSITE" id="PS50016"/>
    </source>
</evidence>
<keyword evidence="9" id="KW-1185">Reference proteome</keyword>
<feature type="compositionally biased region" description="Low complexity" evidence="6">
    <location>
        <begin position="431"/>
        <end position="448"/>
    </location>
</feature>
<dbReference type="InterPro" id="IPR001965">
    <property type="entry name" value="Znf_PHD"/>
</dbReference>
<dbReference type="PANTHER" id="PTHR46462">
    <property type="entry name" value="UPSET, ISOFORM A"/>
    <property type="match status" value="1"/>
</dbReference>
<keyword evidence="2 5" id="KW-0863">Zinc-finger</keyword>
<evidence type="ECO:0000256" key="2">
    <source>
        <dbReference type="ARBA" id="ARBA00022771"/>
    </source>
</evidence>
<gene>
    <name evidence="8" type="ORF">LTR24_006153</name>
</gene>
<keyword evidence="3" id="KW-0862">Zinc</keyword>
<dbReference type="EMBL" id="JAVRRG010000076">
    <property type="protein sequence ID" value="KAK5089511.1"/>
    <property type="molecule type" value="Genomic_DNA"/>
</dbReference>
<dbReference type="SUPFAM" id="SSF57903">
    <property type="entry name" value="FYVE/PHD zinc finger"/>
    <property type="match status" value="1"/>
</dbReference>
<dbReference type="InterPro" id="IPR011011">
    <property type="entry name" value="Znf_FYVE_PHD"/>
</dbReference>
<protein>
    <recommendedName>
        <fullName evidence="7">PHD-type domain-containing protein</fullName>
    </recommendedName>
</protein>
<sequence length="562" mass="61631">MEQQRRVSSQGQRPLMGPPETPSRGMIPQSPNLFTSIQFSPDLFSQPMMDPQSAPIYPQQRLFWDPATATPLQSTPQQFHTPTAFPDDFGASFNSNSTIVPLDFGATPQDMPYDLPTVSQSMSTSFMDGSVFPAPFQTSPRLAPPPADNPTQFLSSPARRFGGDPKMDNTNARRTVPELPAYHHQIQESKREKELLARERRKSRTLKRSQDEDIVMKSVRRALSPKKTSRPSLTRSATFAGIQKSTSLDTISLDSGASSRSTRAGRSSPIRQIRDFNRRSSASATLSKRISSVSLAIDENGVARTIMNTLPQTDDEDMDDADLTDQLTSEDENDQNMLYSFSGDPHSIDDSFMSRGDARDALRSCAYLSTGSDRVARVSVGGGPPLDPRLGHDPTSTIRRARRETLISTNTDTTNGGNAQQALRIMMQDRSTSASSHASTSSMQFHSSPPMQPSHLPALNNSPTTITDPDLGTPSTDAGSTSSGTRCVCKKAPPDGNIMIQCDSCSKWQHAKCVGLSNRNIPDVYICVFCEQTPIRGGTIRPNMRQASFQKSPLAHKSNRLR</sequence>
<dbReference type="PROSITE" id="PS50016">
    <property type="entry name" value="ZF_PHD_2"/>
    <property type="match status" value="1"/>
</dbReference>
<evidence type="ECO:0000256" key="6">
    <source>
        <dbReference type="SAM" id="MobiDB-lite"/>
    </source>
</evidence>
<evidence type="ECO:0000256" key="1">
    <source>
        <dbReference type="ARBA" id="ARBA00022723"/>
    </source>
</evidence>
<feature type="compositionally biased region" description="Low complexity" evidence="6">
    <location>
        <begin position="255"/>
        <end position="268"/>
    </location>
</feature>
<evidence type="ECO:0000256" key="5">
    <source>
        <dbReference type="PROSITE-ProRule" id="PRU00146"/>
    </source>
</evidence>
<feature type="domain" description="PHD-type" evidence="7">
    <location>
        <begin position="484"/>
        <end position="533"/>
    </location>
</feature>
<keyword evidence="1" id="KW-0479">Metal-binding</keyword>
<feature type="region of interest" description="Disordered" evidence="6">
    <location>
        <begin position="428"/>
        <end position="486"/>
    </location>
</feature>
<feature type="compositionally biased region" description="Basic and acidic residues" evidence="6">
    <location>
        <begin position="185"/>
        <end position="198"/>
    </location>
</feature>
<feature type="compositionally biased region" description="Polar residues" evidence="6">
    <location>
        <begin position="1"/>
        <end position="12"/>
    </location>
</feature>